<keyword evidence="3" id="KW-1185">Reference proteome</keyword>
<name>A0ABQ4F4S0_9ACTN</name>
<accession>A0ABQ4F4S0</accession>
<feature type="transmembrane region" description="Helical" evidence="1">
    <location>
        <begin position="56"/>
        <end position="80"/>
    </location>
</feature>
<evidence type="ECO:0000256" key="1">
    <source>
        <dbReference type="SAM" id="Phobius"/>
    </source>
</evidence>
<sequence length="122" mass="13166">MPTVEASGGWWSWPKWGLGFTIPLMIYALWGAYVYFNYRHISATQSPDVPDDGGMMYLFVMLVVTVAALVALLIAAAVLCAFRRARAVGVGMMVTVLLPLVLLAAHYLWASMQIADAVGAGA</sequence>
<keyword evidence="1" id="KW-0812">Transmembrane</keyword>
<organism evidence="2 3">
    <name type="scientific">Plantactinospora mayteni</name>
    <dbReference type="NCBI Taxonomy" id="566021"/>
    <lineage>
        <taxon>Bacteria</taxon>
        <taxon>Bacillati</taxon>
        <taxon>Actinomycetota</taxon>
        <taxon>Actinomycetes</taxon>
        <taxon>Micromonosporales</taxon>
        <taxon>Micromonosporaceae</taxon>
        <taxon>Plantactinospora</taxon>
    </lineage>
</organism>
<proteinExistence type="predicted"/>
<comment type="caution">
    <text evidence="2">The sequence shown here is derived from an EMBL/GenBank/DDBJ whole genome shotgun (WGS) entry which is preliminary data.</text>
</comment>
<keyword evidence="1" id="KW-0472">Membrane</keyword>
<reference evidence="2 3" key="1">
    <citation type="submission" date="2021-01" db="EMBL/GenBank/DDBJ databases">
        <title>Whole genome shotgun sequence of Plantactinospora mayteni NBRC 109088.</title>
        <authorList>
            <person name="Komaki H."/>
            <person name="Tamura T."/>
        </authorList>
    </citation>
    <scope>NUCLEOTIDE SEQUENCE [LARGE SCALE GENOMIC DNA]</scope>
    <source>
        <strain evidence="2 3">NBRC 109088</strain>
    </source>
</reference>
<evidence type="ECO:0000313" key="2">
    <source>
        <dbReference type="EMBL" id="GIH01909.1"/>
    </source>
</evidence>
<keyword evidence="1" id="KW-1133">Transmembrane helix</keyword>
<dbReference type="EMBL" id="BONX01000101">
    <property type="protein sequence ID" value="GIH01909.1"/>
    <property type="molecule type" value="Genomic_DNA"/>
</dbReference>
<gene>
    <name evidence="2" type="ORF">Pma05_84810</name>
</gene>
<feature type="transmembrane region" description="Helical" evidence="1">
    <location>
        <begin position="87"/>
        <end position="109"/>
    </location>
</feature>
<feature type="transmembrane region" description="Helical" evidence="1">
    <location>
        <begin position="16"/>
        <end position="36"/>
    </location>
</feature>
<dbReference type="Proteomes" id="UP000621500">
    <property type="component" value="Unassembled WGS sequence"/>
</dbReference>
<protein>
    <submittedName>
        <fullName evidence="2">Uncharacterized protein</fullName>
    </submittedName>
</protein>
<evidence type="ECO:0000313" key="3">
    <source>
        <dbReference type="Proteomes" id="UP000621500"/>
    </source>
</evidence>